<protein>
    <submittedName>
        <fullName evidence="2">Forkhead box protein B2</fullName>
    </submittedName>
</protein>
<accession>A0AAD3MHS3</accession>
<comment type="caution">
    <text evidence="2">The sequence shown here is derived from an EMBL/GenBank/DDBJ whole genome shotgun (WGS) entry which is preliminary data.</text>
</comment>
<dbReference type="AlphaFoldDB" id="A0AAD3MHS3"/>
<evidence type="ECO:0000313" key="2">
    <source>
        <dbReference type="EMBL" id="GLD54039.1"/>
    </source>
</evidence>
<dbReference type="Proteomes" id="UP001279410">
    <property type="component" value="Unassembled WGS sequence"/>
</dbReference>
<reference evidence="2" key="1">
    <citation type="submission" date="2022-08" db="EMBL/GenBank/DDBJ databases">
        <title>Genome sequencing of akame (Lates japonicus).</title>
        <authorList>
            <person name="Hashiguchi Y."/>
            <person name="Takahashi H."/>
        </authorList>
    </citation>
    <scope>NUCLEOTIDE SEQUENCE</scope>
    <source>
        <strain evidence="2">Kochi</strain>
    </source>
</reference>
<proteinExistence type="predicted"/>
<gene>
    <name evidence="2" type="ORF">AKAME5_000670800</name>
</gene>
<sequence length="190" mass="20452">MMHYFHHRTPPRAAKLGTASATRPLSRPTSTWVGCLIQGYRASLAQPGGFKHPFAIQNIIETGLQGVMASDSPPHLCHAPPGLQCPRSAWRGQLHVATRRDAVGCGRRAHARVVQSTRPSVSAKGCTHNANEQKPCPPFPMPINPPVLGPVRLDPGLRSARHQLCSASVMEKRSARGKAALYPALLLSNG</sequence>
<feature type="region of interest" description="Disordered" evidence="1">
    <location>
        <begin position="116"/>
        <end position="140"/>
    </location>
</feature>
<feature type="region of interest" description="Disordered" evidence="1">
    <location>
        <begin position="1"/>
        <end position="23"/>
    </location>
</feature>
<evidence type="ECO:0000313" key="3">
    <source>
        <dbReference type="Proteomes" id="UP001279410"/>
    </source>
</evidence>
<feature type="compositionally biased region" description="Basic residues" evidence="1">
    <location>
        <begin position="1"/>
        <end position="10"/>
    </location>
</feature>
<evidence type="ECO:0000256" key="1">
    <source>
        <dbReference type="SAM" id="MobiDB-lite"/>
    </source>
</evidence>
<keyword evidence="3" id="KW-1185">Reference proteome</keyword>
<organism evidence="2 3">
    <name type="scientific">Lates japonicus</name>
    <name type="common">Japanese lates</name>
    <dbReference type="NCBI Taxonomy" id="270547"/>
    <lineage>
        <taxon>Eukaryota</taxon>
        <taxon>Metazoa</taxon>
        <taxon>Chordata</taxon>
        <taxon>Craniata</taxon>
        <taxon>Vertebrata</taxon>
        <taxon>Euteleostomi</taxon>
        <taxon>Actinopterygii</taxon>
        <taxon>Neopterygii</taxon>
        <taxon>Teleostei</taxon>
        <taxon>Neoteleostei</taxon>
        <taxon>Acanthomorphata</taxon>
        <taxon>Carangaria</taxon>
        <taxon>Carangaria incertae sedis</taxon>
        <taxon>Centropomidae</taxon>
        <taxon>Lates</taxon>
    </lineage>
</organism>
<name>A0AAD3MHS3_LATJO</name>
<dbReference type="EMBL" id="BRZM01000019">
    <property type="protein sequence ID" value="GLD54039.1"/>
    <property type="molecule type" value="Genomic_DNA"/>
</dbReference>